<dbReference type="KEGG" id="bwe:BcerKBAB4_5294"/>
<dbReference type="HOGENOM" id="CLU_2244450_0_0_9"/>
<name>A9VVH4_BACMK</name>
<dbReference type="AlphaFoldDB" id="A9VVH4"/>
<evidence type="ECO:0000313" key="1">
    <source>
        <dbReference type="EMBL" id="ABY46789.1"/>
    </source>
</evidence>
<proteinExistence type="predicted"/>
<dbReference type="Proteomes" id="UP000002154">
    <property type="component" value="Plasmid pBWB403"/>
</dbReference>
<sequence length="88" mass="10406">MEQMSLFDAPVVTVGAPPVTHTPAIDRSLAPTWEVDFYDKDKRQRLEWYRCEDEEEARECVRKEYPNLFEISYVKESSKTLEEILAYD</sequence>
<geneLocation type="plasmid" evidence="1 2">
    <name>pBWB403</name>
</geneLocation>
<dbReference type="RefSeq" id="WP_012260026.1">
    <property type="nucleotide sequence ID" value="NC_010182.1"/>
</dbReference>
<gene>
    <name evidence="1" type="ordered locus">BcerKBAB4_5294</name>
</gene>
<accession>A9VVH4</accession>
<dbReference type="EMBL" id="CP000906">
    <property type="protein sequence ID" value="ABY46789.1"/>
    <property type="molecule type" value="Genomic_DNA"/>
</dbReference>
<protein>
    <submittedName>
        <fullName evidence="1">Uncharacterized protein</fullName>
    </submittedName>
</protein>
<evidence type="ECO:0000313" key="2">
    <source>
        <dbReference type="Proteomes" id="UP000002154"/>
    </source>
</evidence>
<keyword evidence="1" id="KW-0614">Plasmid</keyword>
<reference evidence="1 2" key="1">
    <citation type="journal article" date="2008" name="Chem. Biol. Interact.">
        <title>Extending the Bacillus cereus group genomics to putative food-borne pathogens of different toxicity.</title>
        <authorList>
            <person name="Lapidus A."/>
            <person name="Goltsman E."/>
            <person name="Auger S."/>
            <person name="Galleron N."/>
            <person name="Segurens B."/>
            <person name="Dossat C."/>
            <person name="Land M.L."/>
            <person name="Broussolle V."/>
            <person name="Brillard J."/>
            <person name="Guinebretiere M.H."/>
            <person name="Sanchis V."/>
            <person name="Nguen-The C."/>
            <person name="Lereclus D."/>
            <person name="Richardson P."/>
            <person name="Wincker P."/>
            <person name="Weissenbach J."/>
            <person name="Ehrlich S.D."/>
            <person name="Sorokin A."/>
        </authorList>
    </citation>
    <scope>NUCLEOTIDE SEQUENCE [LARGE SCALE GENOMIC DNA]</scope>
    <source>
        <strain evidence="1 2">KBAB4</strain>
        <plasmid evidence="1 2">pBWB403</plasmid>
    </source>
</reference>
<organism evidence="1 2">
    <name type="scientific">Bacillus mycoides (strain KBAB4)</name>
    <name type="common">Bacillus weihenstephanensis</name>
    <dbReference type="NCBI Taxonomy" id="315730"/>
    <lineage>
        <taxon>Bacteria</taxon>
        <taxon>Bacillati</taxon>
        <taxon>Bacillota</taxon>
        <taxon>Bacilli</taxon>
        <taxon>Bacillales</taxon>
        <taxon>Bacillaceae</taxon>
        <taxon>Bacillus</taxon>
        <taxon>Bacillus cereus group</taxon>
    </lineage>
</organism>